<keyword evidence="1" id="KW-0812">Transmembrane</keyword>
<keyword evidence="3" id="KW-1185">Reference proteome</keyword>
<dbReference type="RefSeq" id="WP_110271099.1">
    <property type="nucleotide sequence ID" value="NZ_CP029289.2"/>
</dbReference>
<proteinExistence type="predicted"/>
<gene>
    <name evidence="2" type="ORF">DFR85_12035</name>
</gene>
<dbReference type="GeneID" id="36832897"/>
<feature type="transmembrane region" description="Helical" evidence="1">
    <location>
        <begin position="94"/>
        <end position="117"/>
    </location>
</feature>
<organism evidence="2 3">
    <name type="scientific">Acidianus brierleyi</name>
    <dbReference type="NCBI Taxonomy" id="41673"/>
    <lineage>
        <taxon>Archaea</taxon>
        <taxon>Thermoproteota</taxon>
        <taxon>Thermoprotei</taxon>
        <taxon>Sulfolobales</taxon>
        <taxon>Sulfolobaceae</taxon>
        <taxon>Acidianus</taxon>
    </lineage>
</organism>
<dbReference type="Proteomes" id="UP000248044">
    <property type="component" value="Chromosome"/>
</dbReference>
<accession>A0A2U9IGP0</accession>
<keyword evidence="1" id="KW-0472">Membrane</keyword>
<feature type="transmembrane region" description="Helical" evidence="1">
    <location>
        <begin position="69"/>
        <end position="87"/>
    </location>
</feature>
<feature type="transmembrane region" description="Helical" evidence="1">
    <location>
        <begin position="12"/>
        <end position="32"/>
    </location>
</feature>
<keyword evidence="1" id="KW-1133">Transmembrane helix</keyword>
<protein>
    <submittedName>
        <fullName evidence="2">Uncharacterized protein</fullName>
    </submittedName>
</protein>
<dbReference type="OrthoDB" id="57468at2157"/>
<dbReference type="KEGG" id="abri:DFR85_12035"/>
<evidence type="ECO:0000313" key="2">
    <source>
        <dbReference type="EMBL" id="AWR95218.1"/>
    </source>
</evidence>
<dbReference type="AlphaFoldDB" id="A0A2U9IGP0"/>
<reference evidence="2 3" key="1">
    <citation type="submission" date="2018-05" db="EMBL/GenBank/DDBJ databases">
        <title>Complete Genome Sequences of Extremely Thermoacidophilic, Metal-Mobilizing Type-Strain Members of the Archaeal Family Sulfolobaceae: Acidianus brierleyi DSM-1651T, Acidianus sulfidivorans DSM-18786T, Metallosphaera hakonensis DSM-7519T, and Metallosphaera prunae DSM-10039T.</title>
        <authorList>
            <person name="Counts J.A."/>
            <person name="Kelly R.M."/>
        </authorList>
    </citation>
    <scope>NUCLEOTIDE SEQUENCE [LARGE SCALE GENOMIC DNA]</scope>
    <source>
        <strain evidence="2 3">DSM 1651</strain>
    </source>
</reference>
<feature type="transmembrane region" description="Helical" evidence="1">
    <location>
        <begin position="44"/>
        <end position="63"/>
    </location>
</feature>
<dbReference type="EMBL" id="CP029289">
    <property type="protein sequence ID" value="AWR95218.1"/>
    <property type="molecule type" value="Genomic_DNA"/>
</dbReference>
<name>A0A2U9IGP0_9CREN</name>
<sequence>MSIITPLETILATIVIFILAWVITSIPVWISAKIFSKNGTIGRAMIATLAGIIAIIIISGIFGLLHLELIGVLVSILAVIAIYRAIFDVSWLGAIGIGIMSIIIEFIILILVGYIGLKIPTLGNIL</sequence>
<evidence type="ECO:0000313" key="3">
    <source>
        <dbReference type="Proteomes" id="UP000248044"/>
    </source>
</evidence>
<evidence type="ECO:0000256" key="1">
    <source>
        <dbReference type="SAM" id="Phobius"/>
    </source>
</evidence>